<dbReference type="Pfam" id="PF01966">
    <property type="entry name" value="HD"/>
    <property type="match status" value="1"/>
</dbReference>
<dbReference type="EC" id="2.7.7.59" evidence="7"/>
<organism evidence="10">
    <name type="scientific">Desulfofervidus auxilii</name>
    <dbReference type="NCBI Taxonomy" id="1621989"/>
    <lineage>
        <taxon>Bacteria</taxon>
        <taxon>Pseudomonadati</taxon>
        <taxon>Thermodesulfobacteriota</taxon>
        <taxon>Candidatus Desulfofervidia</taxon>
        <taxon>Candidatus Desulfofervidales</taxon>
        <taxon>Candidatus Desulfofervidaceae</taxon>
        <taxon>Candidatus Desulfofervidus</taxon>
    </lineage>
</organism>
<evidence type="ECO:0000256" key="6">
    <source>
        <dbReference type="ARBA" id="ARBA00023268"/>
    </source>
</evidence>
<protein>
    <recommendedName>
        <fullName evidence="7">Bifunctional uridylyltransferase/uridylyl-removing enzyme</fullName>
        <shortName evidence="7">UTase/UR</shortName>
    </recommendedName>
    <alternativeName>
        <fullName evidence="7">Bifunctional [protein-PII] modification enzyme</fullName>
    </alternativeName>
    <alternativeName>
        <fullName evidence="7">Bifunctional nitrogen sensor protein</fullName>
    </alternativeName>
    <domain>
        <recommendedName>
            <fullName evidence="7">[Protein-PII] uridylyltransferase</fullName>
            <shortName evidence="7">PII uridylyltransferase</shortName>
            <shortName evidence="7">UTase</shortName>
            <ecNumber evidence="7">2.7.7.59</ecNumber>
        </recommendedName>
    </domain>
    <domain>
        <recommendedName>
            <fullName evidence="7">[Protein-PII]-UMP uridylyl-removing enzyme</fullName>
            <shortName evidence="7">UR</shortName>
            <ecNumber evidence="7">3.1.4.-</ecNumber>
        </recommendedName>
    </domain>
</protein>
<evidence type="ECO:0000256" key="3">
    <source>
        <dbReference type="ARBA" id="ARBA00022737"/>
    </source>
</evidence>
<name>A0A7V1I4W5_DESA2</name>
<dbReference type="NCBIfam" id="TIGR01693">
    <property type="entry name" value="UTase_glnD"/>
    <property type="match status" value="1"/>
</dbReference>
<dbReference type="PANTHER" id="PTHR47320:SF1">
    <property type="entry name" value="BIFUNCTIONAL URIDYLYLTRANSFERASE_URIDYLYL-REMOVING ENZYME"/>
    <property type="match status" value="1"/>
</dbReference>
<dbReference type="InterPro" id="IPR045865">
    <property type="entry name" value="ACT-like_dom_sf"/>
</dbReference>
<comment type="catalytic activity">
    <reaction evidence="7">
        <text>[protein-PII]-L-tyrosine + UTP = [protein-PII]-uridylyl-L-tyrosine + diphosphate</text>
        <dbReference type="Rhea" id="RHEA:13673"/>
        <dbReference type="Rhea" id="RHEA-COMP:12147"/>
        <dbReference type="Rhea" id="RHEA-COMP:12148"/>
        <dbReference type="ChEBI" id="CHEBI:33019"/>
        <dbReference type="ChEBI" id="CHEBI:46398"/>
        <dbReference type="ChEBI" id="CHEBI:46858"/>
        <dbReference type="ChEBI" id="CHEBI:90602"/>
        <dbReference type="EC" id="2.7.7.59"/>
    </reaction>
</comment>
<proteinExistence type="inferred from homology"/>
<dbReference type="InterPro" id="IPR013546">
    <property type="entry name" value="PII_UdlTrfase/GS_AdlTrfase"/>
</dbReference>
<dbReference type="PROSITE" id="PS51671">
    <property type="entry name" value="ACT"/>
    <property type="match status" value="2"/>
</dbReference>
<dbReference type="PROSITE" id="PS51831">
    <property type="entry name" value="HD"/>
    <property type="match status" value="1"/>
</dbReference>
<keyword evidence="3" id="KW-0677">Repeat</keyword>
<feature type="domain" description="ACT" evidence="8">
    <location>
        <begin position="797"/>
        <end position="871"/>
    </location>
</feature>
<keyword evidence="6 7" id="KW-0511">Multifunctional enzyme</keyword>
<evidence type="ECO:0000256" key="5">
    <source>
        <dbReference type="ARBA" id="ARBA00022842"/>
    </source>
</evidence>
<dbReference type="InterPro" id="IPR006674">
    <property type="entry name" value="HD_domain"/>
</dbReference>
<evidence type="ECO:0000259" key="9">
    <source>
        <dbReference type="PROSITE" id="PS51831"/>
    </source>
</evidence>
<evidence type="ECO:0000313" key="10">
    <source>
        <dbReference type="EMBL" id="HEB74489.1"/>
    </source>
</evidence>
<keyword evidence="4 7" id="KW-0378">Hydrolase</keyword>
<dbReference type="HAMAP" id="MF_00277">
    <property type="entry name" value="PII_uridylyl_transf"/>
    <property type="match status" value="1"/>
</dbReference>
<accession>A0A7V1I4W5</accession>
<comment type="activity regulation">
    <text evidence="7">Uridylyltransferase (UTase) activity is inhibited by glutamine, while glutamine activates uridylyl-removing (UR) activity.</text>
</comment>
<dbReference type="SUPFAM" id="SSF55021">
    <property type="entry name" value="ACT-like"/>
    <property type="match status" value="2"/>
</dbReference>
<keyword evidence="1 7" id="KW-0808">Transferase</keyword>
<dbReference type="Proteomes" id="UP000886268">
    <property type="component" value="Unassembled WGS sequence"/>
</dbReference>
<reference evidence="10" key="1">
    <citation type="journal article" date="2020" name="mSystems">
        <title>Genome- and Community-Level Interaction Insights into Carbon Utilization and Element Cycling Functions of Hydrothermarchaeota in Hydrothermal Sediment.</title>
        <authorList>
            <person name="Zhou Z."/>
            <person name="Liu Y."/>
            <person name="Xu W."/>
            <person name="Pan J."/>
            <person name="Luo Z.H."/>
            <person name="Li M."/>
        </authorList>
    </citation>
    <scope>NUCLEOTIDE SEQUENCE [LARGE SCALE GENOMIC DNA]</scope>
    <source>
        <strain evidence="10">HyVt-45</strain>
    </source>
</reference>
<comment type="similarity">
    <text evidence="7">Belongs to the GlnD family.</text>
</comment>
<evidence type="ECO:0000256" key="7">
    <source>
        <dbReference type="HAMAP-Rule" id="MF_00277"/>
    </source>
</evidence>
<comment type="caution">
    <text evidence="10">The sequence shown here is derived from an EMBL/GenBank/DDBJ whole genome shotgun (WGS) entry which is preliminary data.</text>
</comment>
<dbReference type="InterPro" id="IPR002912">
    <property type="entry name" value="ACT_dom"/>
</dbReference>
<feature type="region of interest" description="Uridylyltransferase" evidence="7">
    <location>
        <begin position="1"/>
        <end position="327"/>
    </location>
</feature>
<keyword evidence="5 7" id="KW-0460">Magnesium</keyword>
<dbReference type="EMBL" id="DRKW01000272">
    <property type="protein sequence ID" value="HEB74489.1"/>
    <property type="molecule type" value="Genomic_DNA"/>
</dbReference>
<dbReference type="PANTHER" id="PTHR47320">
    <property type="entry name" value="BIFUNCTIONAL URIDYLYLTRANSFERASE/URIDYLYL-REMOVING ENZYME"/>
    <property type="match status" value="1"/>
</dbReference>
<comment type="cofactor">
    <cofactor evidence="7">
        <name>Mg(2+)</name>
        <dbReference type="ChEBI" id="CHEBI:18420"/>
    </cofactor>
</comment>
<dbReference type="InterPro" id="IPR043519">
    <property type="entry name" value="NT_sf"/>
</dbReference>
<dbReference type="InterPro" id="IPR010043">
    <property type="entry name" value="UTase/UR"/>
</dbReference>
<dbReference type="GO" id="GO:0006808">
    <property type="term" value="P:regulation of nitrogen utilization"/>
    <property type="evidence" value="ECO:0007669"/>
    <property type="project" value="UniProtKB-UniRule"/>
</dbReference>
<dbReference type="InterPro" id="IPR003607">
    <property type="entry name" value="HD/PDEase_dom"/>
</dbReference>
<comment type="caution">
    <text evidence="7">Lacks conserved residue(s) required for the propagation of feature annotation.</text>
</comment>
<dbReference type="SUPFAM" id="SSF109604">
    <property type="entry name" value="HD-domain/PDEase-like"/>
    <property type="match status" value="1"/>
</dbReference>
<comment type="catalytic activity">
    <reaction evidence="7">
        <text>[protein-PII]-uridylyl-L-tyrosine + H2O = [protein-PII]-L-tyrosine + UMP + H(+)</text>
        <dbReference type="Rhea" id="RHEA:48600"/>
        <dbReference type="Rhea" id="RHEA-COMP:12147"/>
        <dbReference type="Rhea" id="RHEA-COMP:12148"/>
        <dbReference type="ChEBI" id="CHEBI:15377"/>
        <dbReference type="ChEBI" id="CHEBI:15378"/>
        <dbReference type="ChEBI" id="CHEBI:46858"/>
        <dbReference type="ChEBI" id="CHEBI:57865"/>
        <dbReference type="ChEBI" id="CHEBI:90602"/>
    </reaction>
</comment>
<dbReference type="GO" id="GO:0008773">
    <property type="term" value="F:[protein-PII] uridylyltransferase activity"/>
    <property type="evidence" value="ECO:0007669"/>
    <property type="project" value="UniProtKB-UniRule"/>
</dbReference>
<feature type="domain" description="ACT" evidence="8">
    <location>
        <begin position="684"/>
        <end position="764"/>
    </location>
</feature>
<dbReference type="Pfam" id="PF08335">
    <property type="entry name" value="GlnD_UR_UTase"/>
    <property type="match status" value="1"/>
</dbReference>
<gene>
    <name evidence="7 10" type="primary">glnD</name>
    <name evidence="10" type="ORF">ENJ03_04645</name>
</gene>
<dbReference type="SUPFAM" id="SSF81593">
    <property type="entry name" value="Nucleotidyltransferase substrate binding subunit/domain"/>
    <property type="match status" value="1"/>
</dbReference>
<evidence type="ECO:0000256" key="4">
    <source>
        <dbReference type="ARBA" id="ARBA00022801"/>
    </source>
</evidence>
<evidence type="ECO:0000259" key="8">
    <source>
        <dbReference type="PROSITE" id="PS51671"/>
    </source>
</evidence>
<keyword evidence="2 7" id="KW-0548">Nucleotidyltransferase</keyword>
<dbReference type="PIRSF" id="PIRSF006288">
    <property type="entry name" value="PII_uridyltransf"/>
    <property type="match status" value="1"/>
</dbReference>
<dbReference type="CDD" id="cd04900">
    <property type="entry name" value="ACT_UUR-like_1"/>
    <property type="match status" value="1"/>
</dbReference>
<feature type="domain" description="HD" evidence="9">
    <location>
        <begin position="444"/>
        <end position="566"/>
    </location>
</feature>
<dbReference type="AlphaFoldDB" id="A0A7V1I4W5"/>
<evidence type="ECO:0000256" key="1">
    <source>
        <dbReference type="ARBA" id="ARBA00022679"/>
    </source>
</evidence>
<dbReference type="CDD" id="cd04899">
    <property type="entry name" value="ACT_ACR-UUR-like_2"/>
    <property type="match status" value="1"/>
</dbReference>
<comment type="function">
    <text evidence="7">Modifies, by uridylylation and deuridylylation, the PII regulatory proteins (GlnB and homologs), in response to the nitrogen status of the cell that GlnD senses through the glutamine level. Under low glutamine levels, catalyzes the conversion of the PII proteins and UTP to PII-UMP and PPi, while under higher glutamine levels, GlnD hydrolyzes PII-UMP to PII and UMP (deuridylylation). Thus, controls uridylylation state and activity of the PII proteins, and plays an important role in the regulation of nitrogen metabolism.</text>
</comment>
<sequence length="871" mass="102057">MRWFVSGQEKEEKTPFKMIDLVKEREELIKKHLAGASGIEIVNGYTQVVDKFIKEQWERLIPKTVVDEVAIIAIGGYGRKEMSFYSDADLLILHVEKPSAILKDAIVHFVQSLWDNKLKLDHSFRAIEECLQIAKSDFFAFMAMLTPRFLGGNHVLFDQLIQKLNKYLIIPHRQQILKNIWERREKRHQHYNQHAYLLEPHIKEGSGGLRDIHTLRWATIVAFGQEELPVFSPKEKEQLGEALDFLWRVRNHLHYLSKRENDELSFVYQEKIAHFLGFKDSPRIKAVENFMRAFFTHTFEVKHITRLFFNYIWEEQKSSFFFYQRKILAPGIDLCDGQIRVDNKEVFLKQPALLIKVYTWAANLDASFSFNTQILLSKAVEELKGYLSEDIGVRDAFLEFLNTQKDILPFLEDMTYQGLFCAIFPEWHNILHLPQHNLYHIYTVDLHAFHTVEEVKRLRQGKYKDKYPIFTKVAQTCDDLDTLLLAALFHDFGKGIGPPHEETGANETEKILKRWRFPQKICENIIWLIRHHLLLSHIAQRRDIGEEKIIIDTAQIVGDTNRLKMLYVLTFADAKATGPRAFTDWKMTLITELFLKLERVLEKGEFSQADIWTMLQEIKEALILRLSQQYSQKEAEHLFEVLPHRYLLGTSLEDILFHLKLVHKLNGEPLVLHWEGTSQPQYYKVTIATWDAPGLFAKMAGVLSLEGFNIVNAQAHTWKNKIALDTFWVSTKSERERMPQKWKNVEERLYQAIKGEIDLEKLLEAKYYISEVFMKRGLPQVETEIKLDNETSDFYTIVEVYTADRPALLFKLAQCLFKLELNIHIAKISTRLDQVVDVFYIEEKGGGKVRSPQRISLIKYTLKTILKEEKQ</sequence>
<dbReference type="Gene3D" id="1.10.3090.10">
    <property type="entry name" value="cca-adding enzyme, domain 2"/>
    <property type="match status" value="1"/>
</dbReference>
<dbReference type="SMART" id="SM00471">
    <property type="entry name" value="HDc"/>
    <property type="match status" value="1"/>
</dbReference>
<comment type="domain">
    <text evidence="7">Has four distinct domains: an N-terminal nucleotidyltransferase (NT) domain responsible for UTase activity, a central HD domain that encodes UR activity, and two C-terminal ACT domains that seem to have a role in glutamine sensing.</text>
</comment>
<dbReference type="GO" id="GO:0008081">
    <property type="term" value="F:phosphoric diester hydrolase activity"/>
    <property type="evidence" value="ECO:0007669"/>
    <property type="project" value="UniProtKB-UniRule"/>
</dbReference>
<evidence type="ECO:0000256" key="2">
    <source>
        <dbReference type="ARBA" id="ARBA00022695"/>
    </source>
</evidence>
<dbReference type="SUPFAM" id="SSF81301">
    <property type="entry name" value="Nucleotidyltransferase"/>
    <property type="match status" value="1"/>
</dbReference>
<dbReference type="EC" id="3.1.4.-" evidence="7"/>
<dbReference type="CDD" id="cd05401">
    <property type="entry name" value="NT_GlnE_GlnD_like"/>
    <property type="match status" value="1"/>
</dbReference>